<evidence type="ECO:0000256" key="1">
    <source>
        <dbReference type="PROSITE-ProRule" id="PRU00169"/>
    </source>
</evidence>
<dbReference type="PROSITE" id="PS51832">
    <property type="entry name" value="HD_GYP"/>
    <property type="match status" value="1"/>
</dbReference>
<dbReference type="Pfam" id="PF13487">
    <property type="entry name" value="HD_5"/>
    <property type="match status" value="1"/>
</dbReference>
<dbReference type="RefSeq" id="WP_254100470.1">
    <property type="nucleotide sequence ID" value="NZ_JANATA010000011.1"/>
</dbReference>
<evidence type="ECO:0000313" key="5">
    <source>
        <dbReference type="Proteomes" id="UP001165413"/>
    </source>
</evidence>
<feature type="domain" description="HD-GYP" evidence="3">
    <location>
        <begin position="181"/>
        <end position="377"/>
    </location>
</feature>
<dbReference type="SMART" id="SM00448">
    <property type="entry name" value="REC"/>
    <property type="match status" value="1"/>
</dbReference>
<dbReference type="Pfam" id="PF00072">
    <property type="entry name" value="Response_reg"/>
    <property type="match status" value="1"/>
</dbReference>
<dbReference type="Gene3D" id="1.10.3210.10">
    <property type="entry name" value="Hypothetical protein af1432"/>
    <property type="match status" value="1"/>
</dbReference>
<dbReference type="AlphaFoldDB" id="A0AA41WYE8"/>
<name>A0AA41WYE8_9ALTE</name>
<keyword evidence="1" id="KW-0597">Phosphoprotein</keyword>
<accession>A0AA41WYE8</accession>
<dbReference type="CDD" id="cd17569">
    <property type="entry name" value="REC_HupR-like"/>
    <property type="match status" value="1"/>
</dbReference>
<evidence type="ECO:0000313" key="4">
    <source>
        <dbReference type="EMBL" id="MCP3428824.1"/>
    </source>
</evidence>
<dbReference type="PROSITE" id="PS50110">
    <property type="entry name" value="RESPONSE_REGULATORY"/>
    <property type="match status" value="1"/>
</dbReference>
<dbReference type="InterPro" id="IPR001789">
    <property type="entry name" value="Sig_transdc_resp-reg_receiver"/>
</dbReference>
<dbReference type="SUPFAM" id="SSF52172">
    <property type="entry name" value="CheY-like"/>
    <property type="match status" value="1"/>
</dbReference>
<dbReference type="EMBL" id="JANATA010000011">
    <property type="protein sequence ID" value="MCP3428824.1"/>
    <property type="molecule type" value="Genomic_DNA"/>
</dbReference>
<dbReference type="GO" id="GO:0000160">
    <property type="term" value="P:phosphorelay signal transduction system"/>
    <property type="evidence" value="ECO:0007669"/>
    <property type="project" value="InterPro"/>
</dbReference>
<dbReference type="InterPro" id="IPR003607">
    <property type="entry name" value="HD/PDEase_dom"/>
</dbReference>
<reference evidence="4" key="1">
    <citation type="submission" date="2022-07" db="EMBL/GenBank/DDBJ databases">
        <title>Characterization of the Novel Bacterium Alteromonas immobilis LMIT006 and Alteromonas gregis LMIT007.</title>
        <authorList>
            <person name="Lin X."/>
        </authorList>
    </citation>
    <scope>NUCLEOTIDE SEQUENCE</scope>
    <source>
        <strain evidence="4">LMIT007</strain>
    </source>
</reference>
<dbReference type="Gene3D" id="3.40.50.2300">
    <property type="match status" value="1"/>
</dbReference>
<dbReference type="Proteomes" id="UP001165413">
    <property type="component" value="Unassembled WGS sequence"/>
</dbReference>
<protein>
    <submittedName>
        <fullName evidence="4">Response regulator</fullName>
    </submittedName>
</protein>
<feature type="domain" description="Response regulatory" evidence="2">
    <location>
        <begin position="18"/>
        <end position="133"/>
    </location>
</feature>
<dbReference type="PANTHER" id="PTHR45228:SF8">
    <property type="entry name" value="TWO-COMPONENT RESPONSE REGULATOR-RELATED"/>
    <property type="match status" value="1"/>
</dbReference>
<dbReference type="CDD" id="cd00077">
    <property type="entry name" value="HDc"/>
    <property type="match status" value="1"/>
</dbReference>
<evidence type="ECO:0000259" key="2">
    <source>
        <dbReference type="PROSITE" id="PS50110"/>
    </source>
</evidence>
<proteinExistence type="predicted"/>
<dbReference type="InterPro" id="IPR011006">
    <property type="entry name" value="CheY-like_superfamily"/>
</dbReference>
<feature type="modified residue" description="4-aspartylphosphate" evidence="1">
    <location>
        <position position="67"/>
    </location>
</feature>
<dbReference type="GO" id="GO:0008081">
    <property type="term" value="F:phosphoric diester hydrolase activity"/>
    <property type="evidence" value="ECO:0007669"/>
    <property type="project" value="UniProtKB-ARBA"/>
</dbReference>
<dbReference type="InterPro" id="IPR052020">
    <property type="entry name" value="Cyclic_di-GMP/3'3'-cGAMP_PDE"/>
</dbReference>
<dbReference type="InterPro" id="IPR037522">
    <property type="entry name" value="HD_GYP_dom"/>
</dbReference>
<gene>
    <name evidence="4" type="ORF">NLF92_07675</name>
</gene>
<organism evidence="4 5">
    <name type="scientific">Opacimonas viscosa</name>
    <dbReference type="NCBI Taxonomy" id="2961944"/>
    <lineage>
        <taxon>Bacteria</taxon>
        <taxon>Pseudomonadati</taxon>
        <taxon>Pseudomonadota</taxon>
        <taxon>Gammaproteobacteria</taxon>
        <taxon>Alteromonadales</taxon>
        <taxon>Alteromonadaceae</taxon>
        <taxon>Opacimonas</taxon>
    </lineage>
</organism>
<keyword evidence="5" id="KW-1185">Reference proteome</keyword>
<comment type="caution">
    <text evidence="4">The sequence shown here is derived from an EMBL/GenBank/DDBJ whole genome shotgun (WGS) entry which is preliminary data.</text>
</comment>
<evidence type="ECO:0000259" key="3">
    <source>
        <dbReference type="PROSITE" id="PS51832"/>
    </source>
</evidence>
<dbReference type="PANTHER" id="PTHR45228">
    <property type="entry name" value="CYCLIC DI-GMP PHOSPHODIESTERASE TM_0186-RELATED"/>
    <property type="match status" value="1"/>
</dbReference>
<sequence length="432" mass="49366">MTQPNKEQNKMTAGPTFTVLFVDDETSILRSIKRIFHRTNINMLFATSGQEALELFAENDIAMIVSDMKMPNMTGADLLAKVAELYPDTYRVILTGFADLDSIMKAVNQGGIHRYIQKPWDNQNLLLTIKDGLKYTKLKQENVVLQNKLFKQNRALKELNSSLDKKVATKTQQIQLALKKLKQEQVASEKMLFNCISVHPELDGGFAQSVSRLATEIAEKLHLEPKMIKAVKDASLLCQIGLLGKEVHLFNTAFNELNYEQQKAYVRQVDVANMMLSPLTHAQPIVDIIYHQFEYYNGQGYPNMKVADDIPIGARILFIARDFWRYRIGKMTGKHLDAIDARIEMSKHKGTKYDPRVYDIFTSVSLADQVICQDGSFNVNNLKPGMELARDIYNAKYVLMLPEGHVFTDATIQKLKHYELNHKEELKLFIKE</sequence>